<dbReference type="AlphaFoldDB" id="A0A6A6S4E5"/>
<reference evidence="2" key="1">
    <citation type="journal article" date="2020" name="Stud. Mycol.">
        <title>101 Dothideomycetes genomes: a test case for predicting lifestyles and emergence of pathogens.</title>
        <authorList>
            <person name="Haridas S."/>
            <person name="Albert R."/>
            <person name="Binder M."/>
            <person name="Bloem J."/>
            <person name="Labutti K."/>
            <person name="Salamov A."/>
            <person name="Andreopoulos B."/>
            <person name="Baker S."/>
            <person name="Barry K."/>
            <person name="Bills G."/>
            <person name="Bluhm B."/>
            <person name="Cannon C."/>
            <person name="Castanera R."/>
            <person name="Culley D."/>
            <person name="Daum C."/>
            <person name="Ezra D."/>
            <person name="Gonzalez J."/>
            <person name="Henrissat B."/>
            <person name="Kuo A."/>
            <person name="Liang C."/>
            <person name="Lipzen A."/>
            <person name="Lutzoni F."/>
            <person name="Magnuson J."/>
            <person name="Mondo S."/>
            <person name="Nolan M."/>
            <person name="Ohm R."/>
            <person name="Pangilinan J."/>
            <person name="Park H.-J."/>
            <person name="Ramirez L."/>
            <person name="Alfaro M."/>
            <person name="Sun H."/>
            <person name="Tritt A."/>
            <person name="Yoshinaga Y."/>
            <person name="Zwiers L.-H."/>
            <person name="Turgeon B."/>
            <person name="Goodwin S."/>
            <person name="Spatafora J."/>
            <person name="Crous P."/>
            <person name="Grigoriev I."/>
        </authorList>
    </citation>
    <scope>NUCLEOTIDE SEQUENCE</scope>
    <source>
        <strain evidence="2">CBS 473.64</strain>
    </source>
</reference>
<keyword evidence="3" id="KW-1185">Reference proteome</keyword>
<organism evidence="2 3">
    <name type="scientific">Massarina eburnea CBS 473.64</name>
    <dbReference type="NCBI Taxonomy" id="1395130"/>
    <lineage>
        <taxon>Eukaryota</taxon>
        <taxon>Fungi</taxon>
        <taxon>Dikarya</taxon>
        <taxon>Ascomycota</taxon>
        <taxon>Pezizomycotina</taxon>
        <taxon>Dothideomycetes</taxon>
        <taxon>Pleosporomycetidae</taxon>
        <taxon>Pleosporales</taxon>
        <taxon>Massarineae</taxon>
        <taxon>Massarinaceae</taxon>
        <taxon>Massarina</taxon>
    </lineage>
</organism>
<keyword evidence="1" id="KW-0812">Transmembrane</keyword>
<feature type="transmembrane region" description="Helical" evidence="1">
    <location>
        <begin position="6"/>
        <end position="26"/>
    </location>
</feature>
<gene>
    <name evidence="2" type="ORF">P280DRAFT_468095</name>
</gene>
<name>A0A6A6S4E5_9PLEO</name>
<protein>
    <submittedName>
        <fullName evidence="2">Uncharacterized protein</fullName>
    </submittedName>
</protein>
<keyword evidence="1" id="KW-0472">Membrane</keyword>
<evidence type="ECO:0000256" key="1">
    <source>
        <dbReference type="SAM" id="Phobius"/>
    </source>
</evidence>
<dbReference type="Proteomes" id="UP000799753">
    <property type="component" value="Unassembled WGS sequence"/>
</dbReference>
<proteinExistence type="predicted"/>
<keyword evidence="1" id="KW-1133">Transmembrane helix</keyword>
<evidence type="ECO:0000313" key="2">
    <source>
        <dbReference type="EMBL" id="KAF2642786.1"/>
    </source>
</evidence>
<dbReference type="EMBL" id="MU006781">
    <property type="protein sequence ID" value="KAF2642786.1"/>
    <property type="molecule type" value="Genomic_DNA"/>
</dbReference>
<evidence type="ECO:0000313" key="3">
    <source>
        <dbReference type="Proteomes" id="UP000799753"/>
    </source>
</evidence>
<accession>A0A6A6S4E5</accession>
<sequence length="59" mass="6796">MVRYGIIFFFPNLTASGWLSFCVYSARCIYRSMARKMVDNALLRLRHQVSSSGFRSGRA</sequence>